<keyword evidence="3" id="KW-1185">Reference proteome</keyword>
<keyword evidence="1" id="KW-0812">Transmembrane</keyword>
<organism evidence="2 3">
    <name type="scientific">Tanacetum coccineum</name>
    <dbReference type="NCBI Taxonomy" id="301880"/>
    <lineage>
        <taxon>Eukaryota</taxon>
        <taxon>Viridiplantae</taxon>
        <taxon>Streptophyta</taxon>
        <taxon>Embryophyta</taxon>
        <taxon>Tracheophyta</taxon>
        <taxon>Spermatophyta</taxon>
        <taxon>Magnoliopsida</taxon>
        <taxon>eudicotyledons</taxon>
        <taxon>Gunneridae</taxon>
        <taxon>Pentapetalae</taxon>
        <taxon>asterids</taxon>
        <taxon>campanulids</taxon>
        <taxon>Asterales</taxon>
        <taxon>Asteraceae</taxon>
        <taxon>Asteroideae</taxon>
        <taxon>Anthemideae</taxon>
        <taxon>Anthemidinae</taxon>
        <taxon>Tanacetum</taxon>
    </lineage>
</organism>
<feature type="transmembrane region" description="Helical" evidence="1">
    <location>
        <begin position="263"/>
        <end position="284"/>
    </location>
</feature>
<evidence type="ECO:0000313" key="3">
    <source>
        <dbReference type="Proteomes" id="UP001151760"/>
    </source>
</evidence>
<evidence type="ECO:0000313" key="2">
    <source>
        <dbReference type="EMBL" id="GJS65244.1"/>
    </source>
</evidence>
<accession>A0ABQ4XIV0</accession>
<reference evidence="2" key="2">
    <citation type="submission" date="2022-01" db="EMBL/GenBank/DDBJ databases">
        <authorList>
            <person name="Yamashiro T."/>
            <person name="Shiraishi A."/>
            <person name="Satake H."/>
            <person name="Nakayama K."/>
        </authorList>
    </citation>
    <scope>NUCLEOTIDE SEQUENCE</scope>
</reference>
<dbReference type="Proteomes" id="UP001151760">
    <property type="component" value="Unassembled WGS sequence"/>
</dbReference>
<sequence>MDDPNITMKEYIRLEEEKARRHGKTFNWQTATFGKVENYEDEDDCSIDFETKFPAIVFDNTLAAIPSEPTVCLPNENEEDFRISLDESDDEDYTVIFDENSFLYKIISVNDLKTDLGNDEPLSPNPTVDYFDDLDYFKDFENEFPTIIYNDGLTSKSDLEIKPLVSFERINEFNLVDEASLFEYDEEIVSLFNDQFNIIHPDDSKSEKDNDDNDIGIIQSSEGNEITHGKNVLSKTSHDKIIKTFKIGSFVMNLKINIVIWEYYVNGMLFFLIINLYVPFGILFDPKRYYKERTKKWHDSRLRGDKDFKNGKKVLLFNSRLKLHPGKLKSKWTGPFIVKTMYPYGAVKITDNDGSSFKVNGHRLKNTTIEISTRMITNS</sequence>
<comment type="caution">
    <text evidence="2">The sequence shown here is derived from an EMBL/GenBank/DDBJ whole genome shotgun (WGS) entry which is preliminary data.</text>
</comment>
<gene>
    <name evidence="2" type="ORF">Tco_0679808</name>
</gene>
<reference evidence="2" key="1">
    <citation type="journal article" date="2022" name="Int. J. Mol. Sci.">
        <title>Draft Genome of Tanacetum Coccineum: Genomic Comparison of Closely Related Tanacetum-Family Plants.</title>
        <authorList>
            <person name="Yamashiro T."/>
            <person name="Shiraishi A."/>
            <person name="Nakayama K."/>
            <person name="Satake H."/>
        </authorList>
    </citation>
    <scope>NUCLEOTIDE SEQUENCE</scope>
</reference>
<name>A0ABQ4XIV0_9ASTR</name>
<protein>
    <submittedName>
        <fullName evidence="2">Uncharacterized protein</fullName>
    </submittedName>
</protein>
<evidence type="ECO:0000256" key="1">
    <source>
        <dbReference type="SAM" id="Phobius"/>
    </source>
</evidence>
<dbReference type="EMBL" id="BQNB010009564">
    <property type="protein sequence ID" value="GJS65244.1"/>
    <property type="molecule type" value="Genomic_DNA"/>
</dbReference>
<keyword evidence="1" id="KW-1133">Transmembrane helix</keyword>
<proteinExistence type="predicted"/>
<keyword evidence="1" id="KW-0472">Membrane</keyword>